<evidence type="ECO:0000313" key="9">
    <source>
        <dbReference type="Proteomes" id="UP000191057"/>
    </source>
</evidence>
<reference evidence="8 9" key="1">
    <citation type="submission" date="2017-03" db="EMBL/GenBank/DDBJ databases">
        <title>Complete genome sequence of Bacillus thuringiensis L-7601, a novel melanin producing strain.</title>
        <authorList>
            <person name="Cai J."/>
            <person name="Cao Z."/>
            <person name="Tan T."/>
        </authorList>
    </citation>
    <scope>NUCLEOTIDE SEQUENCE [LARGE SCALE GENOMIC DNA]</scope>
    <source>
        <strain evidence="8 9">L-7601</strain>
    </source>
</reference>
<gene>
    <name evidence="8" type="ORF">B4918_27870</name>
</gene>
<evidence type="ECO:0000256" key="7">
    <source>
        <dbReference type="ARBA" id="ARBA00023136"/>
    </source>
</evidence>
<evidence type="ECO:0000256" key="5">
    <source>
        <dbReference type="ARBA" id="ARBA00022967"/>
    </source>
</evidence>
<dbReference type="FunFam" id="3.30.70.260:FF:000057">
    <property type="entry name" value="Methionine import ATP-binding protein MetN"/>
    <property type="match status" value="1"/>
</dbReference>
<proteinExistence type="predicted"/>
<dbReference type="InterPro" id="IPR003593">
    <property type="entry name" value="AAA+_ATPase"/>
</dbReference>
<dbReference type="InterPro" id="IPR003439">
    <property type="entry name" value="ABC_transporter-like_ATP-bd"/>
</dbReference>
<protein>
    <submittedName>
        <fullName evidence="8">Methionine ABC transporter ATP-binding protein</fullName>
    </submittedName>
</protein>
<dbReference type="InterPro" id="IPR045865">
    <property type="entry name" value="ACT-like_dom_sf"/>
</dbReference>
<evidence type="ECO:0000256" key="4">
    <source>
        <dbReference type="ARBA" id="ARBA00022840"/>
    </source>
</evidence>
<dbReference type="Gene3D" id="3.30.70.260">
    <property type="match status" value="1"/>
</dbReference>
<keyword evidence="6" id="KW-0029">Amino-acid transport</keyword>
<dbReference type="EMBL" id="CP020002">
    <property type="protein sequence ID" value="AQY41529.1"/>
    <property type="molecule type" value="Genomic_DNA"/>
</dbReference>
<dbReference type="AlphaFoldDB" id="A0A9W3XLQ5"/>
<dbReference type="InterPro" id="IPR018449">
    <property type="entry name" value="NIL_domain"/>
</dbReference>
<evidence type="ECO:0000256" key="2">
    <source>
        <dbReference type="ARBA" id="ARBA00022475"/>
    </source>
</evidence>
<keyword evidence="7" id="KW-0472">Membrane</keyword>
<keyword evidence="1" id="KW-0813">Transport</keyword>
<keyword evidence="3" id="KW-0547">Nucleotide-binding</keyword>
<dbReference type="SMART" id="SM00382">
    <property type="entry name" value="AAA"/>
    <property type="match status" value="1"/>
</dbReference>
<dbReference type="FunFam" id="3.40.50.300:FF:000233">
    <property type="entry name" value="Methionine import ATP-binding protein MetN"/>
    <property type="match status" value="1"/>
</dbReference>
<evidence type="ECO:0000256" key="1">
    <source>
        <dbReference type="ARBA" id="ARBA00022448"/>
    </source>
</evidence>
<dbReference type="Pfam" id="PF00005">
    <property type="entry name" value="ABC_tran"/>
    <property type="match status" value="1"/>
</dbReference>
<name>A0A9W3XLQ5_BACTU</name>
<dbReference type="GO" id="GO:0016887">
    <property type="term" value="F:ATP hydrolysis activity"/>
    <property type="evidence" value="ECO:0007669"/>
    <property type="project" value="InterPro"/>
</dbReference>
<dbReference type="PROSITE" id="PS00211">
    <property type="entry name" value="ABC_TRANSPORTER_1"/>
    <property type="match status" value="1"/>
</dbReference>
<keyword evidence="4 8" id="KW-0067">ATP-binding</keyword>
<accession>A0A9W3XLQ5</accession>
<dbReference type="Pfam" id="PF09383">
    <property type="entry name" value="NIL"/>
    <property type="match status" value="1"/>
</dbReference>
<dbReference type="InterPro" id="IPR041701">
    <property type="entry name" value="MetN_ABC"/>
</dbReference>
<dbReference type="InterPro" id="IPR050086">
    <property type="entry name" value="MetN_ABC_transporter-like"/>
</dbReference>
<sequence length="341" mass="37983">MILLENVKKIYKAKSGDVTAVDNANLKIEKGEIFGVIGYSGAGKSSLIRLFNQLEKPTSGQITIANRVISKITGSELRKARQEIGMIFQHFNLLWSRTVRENIEFPLEIAGVDKAKRRKRVDELIHLVGLEGRGDAYPSQLSGGQKQRVGIARALANNPQVLLCDEATSALDPETTDQILDLLLDINKRLGLTIVLITHEMHVIRKICNRVAVMERGKIVETGPVLDVFRNPKQDITKRFVQQLTDSEDTNETIESLIEKYPDGKVIRLQFIGEAVERPVLQRLMQRSDIEVSILQGNIAQTNNGSYGSLVVHLNGEETAIQQAIEGIHQDQVELEVIAHG</sequence>
<dbReference type="RefSeq" id="WP_017763726.1">
    <property type="nucleotide sequence ID" value="NZ_JAMBML010000005.1"/>
</dbReference>
<organism evidence="8 9">
    <name type="scientific">Bacillus thuringiensis</name>
    <dbReference type="NCBI Taxonomy" id="1428"/>
    <lineage>
        <taxon>Bacteria</taxon>
        <taxon>Bacillati</taxon>
        <taxon>Bacillota</taxon>
        <taxon>Bacilli</taxon>
        <taxon>Bacillales</taxon>
        <taxon>Bacillaceae</taxon>
        <taxon>Bacillus</taxon>
        <taxon>Bacillus cereus group</taxon>
    </lineage>
</organism>
<dbReference type="InterPro" id="IPR027417">
    <property type="entry name" value="P-loop_NTPase"/>
</dbReference>
<dbReference type="SUPFAM" id="SSF55021">
    <property type="entry name" value="ACT-like"/>
    <property type="match status" value="1"/>
</dbReference>
<dbReference type="SUPFAM" id="SSF52540">
    <property type="entry name" value="P-loop containing nucleoside triphosphate hydrolases"/>
    <property type="match status" value="1"/>
</dbReference>
<keyword evidence="5" id="KW-1278">Translocase</keyword>
<dbReference type="PROSITE" id="PS50893">
    <property type="entry name" value="ABC_TRANSPORTER_2"/>
    <property type="match status" value="1"/>
</dbReference>
<evidence type="ECO:0000256" key="3">
    <source>
        <dbReference type="ARBA" id="ARBA00022741"/>
    </source>
</evidence>
<dbReference type="PANTHER" id="PTHR43166">
    <property type="entry name" value="AMINO ACID IMPORT ATP-BINDING PROTEIN"/>
    <property type="match status" value="1"/>
</dbReference>
<dbReference type="PANTHER" id="PTHR43166:SF36">
    <property type="entry name" value="METHIONINE IMPORT ATP-BINDING PROTEIN METN 2"/>
    <property type="match status" value="1"/>
</dbReference>
<dbReference type="Gene3D" id="3.40.50.300">
    <property type="entry name" value="P-loop containing nucleotide triphosphate hydrolases"/>
    <property type="match status" value="1"/>
</dbReference>
<dbReference type="CDD" id="cd03258">
    <property type="entry name" value="ABC_MetN_methionine_transporter"/>
    <property type="match status" value="1"/>
</dbReference>
<dbReference type="GO" id="GO:0006865">
    <property type="term" value="P:amino acid transport"/>
    <property type="evidence" value="ECO:0007669"/>
    <property type="project" value="UniProtKB-KW"/>
</dbReference>
<evidence type="ECO:0000313" key="8">
    <source>
        <dbReference type="EMBL" id="AQY41529.1"/>
    </source>
</evidence>
<dbReference type="GO" id="GO:0005524">
    <property type="term" value="F:ATP binding"/>
    <property type="evidence" value="ECO:0007669"/>
    <property type="project" value="UniProtKB-KW"/>
</dbReference>
<dbReference type="SMART" id="SM00930">
    <property type="entry name" value="NIL"/>
    <property type="match status" value="1"/>
</dbReference>
<dbReference type="InterPro" id="IPR017871">
    <property type="entry name" value="ABC_transporter-like_CS"/>
</dbReference>
<keyword evidence="2" id="KW-1003">Cell membrane</keyword>
<dbReference type="Proteomes" id="UP000191057">
    <property type="component" value="Chromosome"/>
</dbReference>
<evidence type="ECO:0000256" key="6">
    <source>
        <dbReference type="ARBA" id="ARBA00022970"/>
    </source>
</evidence>